<feature type="non-terminal residue" evidence="2">
    <location>
        <position position="177"/>
    </location>
</feature>
<name>A0A815FGI2_9BILA</name>
<evidence type="ECO:0000313" key="3">
    <source>
        <dbReference type="EMBL" id="CAF4179866.1"/>
    </source>
</evidence>
<dbReference type="OrthoDB" id="10008298at2759"/>
<keyword evidence="4" id="KW-1185">Reference proteome</keyword>
<reference evidence="2" key="1">
    <citation type="submission" date="2021-02" db="EMBL/GenBank/DDBJ databases">
        <authorList>
            <person name="Nowell W R."/>
        </authorList>
    </citation>
    <scope>NUCLEOTIDE SEQUENCE</scope>
</reference>
<dbReference type="Proteomes" id="UP000663829">
    <property type="component" value="Unassembled WGS sequence"/>
</dbReference>
<evidence type="ECO:0000313" key="2">
    <source>
        <dbReference type="EMBL" id="CAF1328321.1"/>
    </source>
</evidence>
<evidence type="ECO:0000313" key="4">
    <source>
        <dbReference type="Proteomes" id="UP000663829"/>
    </source>
</evidence>
<accession>A0A815FGI2</accession>
<proteinExistence type="predicted"/>
<feature type="region of interest" description="Disordered" evidence="1">
    <location>
        <begin position="149"/>
        <end position="177"/>
    </location>
</feature>
<evidence type="ECO:0000256" key="1">
    <source>
        <dbReference type="SAM" id="MobiDB-lite"/>
    </source>
</evidence>
<feature type="compositionally biased region" description="Polar residues" evidence="1">
    <location>
        <begin position="167"/>
        <end position="177"/>
    </location>
</feature>
<comment type="caution">
    <text evidence="2">The sequence shown here is derived from an EMBL/GenBank/DDBJ whole genome shotgun (WGS) entry which is preliminary data.</text>
</comment>
<protein>
    <submittedName>
        <fullName evidence="2">Uncharacterized protein</fullName>
    </submittedName>
</protein>
<feature type="compositionally biased region" description="Basic and acidic residues" evidence="1">
    <location>
        <begin position="82"/>
        <end position="95"/>
    </location>
</feature>
<organism evidence="2 4">
    <name type="scientific">Didymodactylos carnosus</name>
    <dbReference type="NCBI Taxonomy" id="1234261"/>
    <lineage>
        <taxon>Eukaryota</taxon>
        <taxon>Metazoa</taxon>
        <taxon>Spiralia</taxon>
        <taxon>Gnathifera</taxon>
        <taxon>Rotifera</taxon>
        <taxon>Eurotatoria</taxon>
        <taxon>Bdelloidea</taxon>
        <taxon>Philodinida</taxon>
        <taxon>Philodinidae</taxon>
        <taxon>Didymodactylos</taxon>
    </lineage>
</organism>
<sequence>MGDMETMLAEASTRDVHIQIISIIGQSVEYLNVYIENQNGELKTSVFHKTAAEPANDARSVWKQLDVEAYQQLHRKLLYKPTQREQERQDMDSGKRTTKRKCNQQKKKGSVIIHHTFESGPLLDFKSHYRQLWEKTLAYHAAKKNTENLNKSPSMYEQDEYPRLKRNQLTSLSDNFE</sequence>
<dbReference type="AlphaFoldDB" id="A0A815FGI2"/>
<feature type="region of interest" description="Disordered" evidence="1">
    <location>
        <begin position="82"/>
        <end position="107"/>
    </location>
</feature>
<gene>
    <name evidence="2" type="ORF">GPM918_LOCUS29817</name>
    <name evidence="3" type="ORF">SRO942_LOCUS30411</name>
</gene>
<dbReference type="EMBL" id="CAJOBC010051646">
    <property type="protein sequence ID" value="CAF4179866.1"/>
    <property type="molecule type" value="Genomic_DNA"/>
</dbReference>
<dbReference type="Proteomes" id="UP000681722">
    <property type="component" value="Unassembled WGS sequence"/>
</dbReference>
<feature type="compositionally biased region" description="Basic residues" evidence="1">
    <location>
        <begin position="96"/>
        <end position="107"/>
    </location>
</feature>
<dbReference type="EMBL" id="CAJNOQ010013766">
    <property type="protein sequence ID" value="CAF1328321.1"/>
    <property type="molecule type" value="Genomic_DNA"/>
</dbReference>